<evidence type="ECO:0000256" key="2">
    <source>
        <dbReference type="ARBA" id="ARBA00022694"/>
    </source>
</evidence>
<dbReference type="InterPro" id="IPR027266">
    <property type="entry name" value="TrmE/GcvT-like"/>
</dbReference>
<dbReference type="GO" id="GO:0003924">
    <property type="term" value="F:GTPase activity"/>
    <property type="evidence" value="ECO:0007669"/>
    <property type="project" value="InterPro"/>
</dbReference>
<feature type="domain" description="TrmE-type G" evidence="6">
    <location>
        <begin position="201"/>
        <end position="356"/>
    </location>
</feature>
<evidence type="ECO:0000256" key="1">
    <source>
        <dbReference type="ARBA" id="ARBA00011043"/>
    </source>
</evidence>
<dbReference type="InterPro" id="IPR004520">
    <property type="entry name" value="GTPase_MnmE"/>
</dbReference>
<reference evidence="7 8" key="1">
    <citation type="journal article" date="2020" name="Mol. Plant">
        <title>The Chromosome-Based Rubber Tree Genome Provides New Insights into Spurge Genome Evolution and Rubber Biosynthesis.</title>
        <authorList>
            <person name="Liu J."/>
            <person name="Shi C."/>
            <person name="Shi C.C."/>
            <person name="Li W."/>
            <person name="Zhang Q.J."/>
            <person name="Zhang Y."/>
            <person name="Li K."/>
            <person name="Lu H.F."/>
            <person name="Shi C."/>
            <person name="Zhu S.T."/>
            <person name="Xiao Z.Y."/>
            <person name="Nan H."/>
            <person name="Yue Y."/>
            <person name="Zhu X.G."/>
            <person name="Wu Y."/>
            <person name="Hong X.N."/>
            <person name="Fan G.Y."/>
            <person name="Tong Y."/>
            <person name="Zhang D."/>
            <person name="Mao C.L."/>
            <person name="Liu Y.L."/>
            <person name="Hao S.J."/>
            <person name="Liu W.Q."/>
            <person name="Lv M.Q."/>
            <person name="Zhang H.B."/>
            <person name="Liu Y."/>
            <person name="Hu-Tang G.R."/>
            <person name="Wang J.P."/>
            <person name="Wang J.H."/>
            <person name="Sun Y.H."/>
            <person name="Ni S.B."/>
            <person name="Chen W.B."/>
            <person name="Zhang X.C."/>
            <person name="Jiao Y.N."/>
            <person name="Eichler E.E."/>
            <person name="Li G.H."/>
            <person name="Liu X."/>
            <person name="Gao L.Z."/>
        </authorList>
    </citation>
    <scope>NUCLEOTIDE SEQUENCE [LARGE SCALE GENOMIC DNA]</scope>
    <source>
        <strain evidence="8">cv. GT1</strain>
        <tissue evidence="7">Leaf</tissue>
    </source>
</reference>
<evidence type="ECO:0000259" key="6">
    <source>
        <dbReference type="PROSITE" id="PS51709"/>
    </source>
</evidence>
<evidence type="ECO:0000313" key="8">
    <source>
        <dbReference type="Proteomes" id="UP000467840"/>
    </source>
</evidence>
<dbReference type="GO" id="GO:0030488">
    <property type="term" value="P:tRNA methylation"/>
    <property type="evidence" value="ECO:0007669"/>
    <property type="project" value="TreeGrafter"/>
</dbReference>
<dbReference type="Pfam" id="PF01926">
    <property type="entry name" value="MMR_HSR1"/>
    <property type="match status" value="1"/>
</dbReference>
<dbReference type="NCBIfam" id="TIGR00450">
    <property type="entry name" value="mnmE_trmE_thdF"/>
    <property type="match status" value="1"/>
</dbReference>
<sequence length="499" mass="54441">MGKSGVAVIRISGCDALESMRLLGVKEQVCPRVATCRILYNKKRQPIDQAVVLYFPGPGSFTGEDVVELQIHGSLAVIRLLFAELQTVFRIADPGEFSLRAFLNGKIDLTRAEGLADLINSETEAQLRQAFAQSSGCLGRLYEEWRGNLIDILSDLEAYIDFPEDVSSQILNSVCARVEELRNSLEKHLDDGHRGERLRYGMRVAIIGKPNVGKSTLFNHLARRDMAIVSEYPGTTRDVLEAHVDIGGYPFIVVDTAGMRESTDFIEREGIMRAKSEAEIADIKIVLSSYGEADNLDVNEAIEQGDDGKTIYVLSKADNAQEGETRTIGERLFHLVSVHANLGVNSLLSALKERAVSSFPKSGDLLITSQRHRGHLQSAATVISEITNEMPAEIIAEYLSPRAGLGSLNPPTGGWRAGRTIVRVSGYWQLGGMRALYAGAITIGALVHIKIVDGKSSQMPYAAFAIMLALAGATSIRSELRGSEMCFILACNEKKSLSV</sequence>
<dbReference type="Pfam" id="PF12631">
    <property type="entry name" value="MnmE_helical"/>
    <property type="match status" value="1"/>
</dbReference>
<dbReference type="Proteomes" id="UP000467840">
    <property type="component" value="Unassembled WGS sequence"/>
</dbReference>
<evidence type="ECO:0000256" key="5">
    <source>
        <dbReference type="RuleBase" id="RU003313"/>
    </source>
</evidence>
<dbReference type="PROSITE" id="PS51709">
    <property type="entry name" value="G_TRME"/>
    <property type="match status" value="1"/>
</dbReference>
<proteinExistence type="inferred from homology"/>
<evidence type="ECO:0000256" key="3">
    <source>
        <dbReference type="ARBA" id="ARBA00022741"/>
    </source>
</evidence>
<dbReference type="GO" id="GO:0005525">
    <property type="term" value="F:GTP binding"/>
    <property type="evidence" value="ECO:0007669"/>
    <property type="project" value="UniProtKB-KW"/>
</dbReference>
<dbReference type="Gene3D" id="3.40.50.300">
    <property type="entry name" value="P-loop containing nucleotide triphosphate hydrolases"/>
    <property type="match status" value="1"/>
</dbReference>
<dbReference type="EMBL" id="JAAGAX010000511">
    <property type="protein sequence ID" value="KAF2282138.1"/>
    <property type="molecule type" value="Genomic_DNA"/>
</dbReference>
<dbReference type="Pfam" id="PF10396">
    <property type="entry name" value="TrmE_N"/>
    <property type="match status" value="1"/>
</dbReference>
<dbReference type="InterPro" id="IPR018948">
    <property type="entry name" value="GTP-bd_TrmE_N"/>
</dbReference>
<keyword evidence="4 5" id="KW-0342">GTP-binding</keyword>
<gene>
    <name evidence="7" type="ORF">GH714_042962</name>
</gene>
<keyword evidence="2 5" id="KW-0819">tRNA processing</keyword>
<dbReference type="PANTHER" id="PTHR42714">
    <property type="entry name" value="TRNA MODIFICATION GTPASE GTPBP3"/>
    <property type="match status" value="1"/>
</dbReference>
<comment type="caution">
    <text evidence="7">The sequence shown here is derived from an EMBL/GenBank/DDBJ whole genome shotgun (WGS) entry which is preliminary data.</text>
</comment>
<dbReference type="Gene3D" id="3.30.1360.120">
    <property type="entry name" value="Probable tRNA modification gtpase trme, domain 1"/>
    <property type="match status" value="1"/>
</dbReference>
<dbReference type="InterPro" id="IPR027417">
    <property type="entry name" value="P-loop_NTPase"/>
</dbReference>
<dbReference type="InterPro" id="IPR005225">
    <property type="entry name" value="Small_GTP-bd"/>
</dbReference>
<name>A0A6A6K1V4_HEVBR</name>
<dbReference type="InterPro" id="IPR031168">
    <property type="entry name" value="G_TrmE"/>
</dbReference>
<dbReference type="Gene3D" id="1.20.120.430">
    <property type="entry name" value="tRNA modification GTPase MnmE domain 2"/>
    <property type="match status" value="1"/>
</dbReference>
<organism evidence="7 8">
    <name type="scientific">Hevea brasiliensis</name>
    <name type="common">Para rubber tree</name>
    <name type="synonym">Siphonia brasiliensis</name>
    <dbReference type="NCBI Taxonomy" id="3981"/>
    <lineage>
        <taxon>Eukaryota</taxon>
        <taxon>Viridiplantae</taxon>
        <taxon>Streptophyta</taxon>
        <taxon>Embryophyta</taxon>
        <taxon>Tracheophyta</taxon>
        <taxon>Spermatophyta</taxon>
        <taxon>Magnoliopsida</taxon>
        <taxon>eudicotyledons</taxon>
        <taxon>Gunneridae</taxon>
        <taxon>Pentapetalae</taxon>
        <taxon>rosids</taxon>
        <taxon>fabids</taxon>
        <taxon>Malpighiales</taxon>
        <taxon>Euphorbiaceae</taxon>
        <taxon>Crotonoideae</taxon>
        <taxon>Micrandreae</taxon>
        <taxon>Hevea</taxon>
    </lineage>
</organism>
<dbReference type="CDD" id="cd14858">
    <property type="entry name" value="TrmE_N"/>
    <property type="match status" value="1"/>
</dbReference>
<comment type="similarity">
    <text evidence="1 5">Belongs to the TRAFAC class TrmE-Era-EngA-EngB-Septin-like GTPase superfamily. TrmE GTPase family.</text>
</comment>
<dbReference type="NCBIfam" id="NF003661">
    <property type="entry name" value="PRK05291.1-3"/>
    <property type="match status" value="1"/>
</dbReference>
<dbReference type="HAMAP" id="MF_00379">
    <property type="entry name" value="GTPase_MnmE"/>
    <property type="match status" value="1"/>
</dbReference>
<dbReference type="CDD" id="cd04164">
    <property type="entry name" value="trmE"/>
    <property type="match status" value="1"/>
</dbReference>
<evidence type="ECO:0000313" key="7">
    <source>
        <dbReference type="EMBL" id="KAF2282138.1"/>
    </source>
</evidence>
<dbReference type="InterPro" id="IPR027368">
    <property type="entry name" value="MnmE_dom2"/>
</dbReference>
<dbReference type="GO" id="GO:0002098">
    <property type="term" value="P:tRNA wobble uridine modification"/>
    <property type="evidence" value="ECO:0007669"/>
    <property type="project" value="TreeGrafter"/>
</dbReference>
<dbReference type="NCBIfam" id="TIGR00231">
    <property type="entry name" value="small_GTP"/>
    <property type="match status" value="1"/>
</dbReference>
<keyword evidence="3 5" id="KW-0547">Nucleotide-binding</keyword>
<keyword evidence="8" id="KW-1185">Reference proteome</keyword>
<dbReference type="GO" id="GO:0005737">
    <property type="term" value="C:cytoplasm"/>
    <property type="evidence" value="ECO:0007669"/>
    <property type="project" value="TreeGrafter"/>
</dbReference>
<accession>A0A6A6K1V4</accession>
<dbReference type="PANTHER" id="PTHR42714:SF2">
    <property type="entry name" value="TRNA MODIFICATION GTPASE GTPBP3, MITOCHONDRIAL"/>
    <property type="match status" value="1"/>
</dbReference>
<dbReference type="InterPro" id="IPR025867">
    <property type="entry name" value="MnmE_helical"/>
</dbReference>
<dbReference type="SUPFAM" id="SSF52540">
    <property type="entry name" value="P-loop containing nucleoside triphosphate hydrolases"/>
    <property type="match status" value="1"/>
</dbReference>
<evidence type="ECO:0000256" key="4">
    <source>
        <dbReference type="ARBA" id="ARBA00023134"/>
    </source>
</evidence>
<protein>
    <recommendedName>
        <fullName evidence="6">TrmE-type G domain-containing protein</fullName>
    </recommendedName>
</protein>
<dbReference type="AlphaFoldDB" id="A0A6A6K1V4"/>
<dbReference type="InterPro" id="IPR006073">
    <property type="entry name" value="GTP-bd"/>
</dbReference>